<protein>
    <recommendedName>
        <fullName evidence="3">PqqD family protein</fullName>
    </recommendedName>
</protein>
<proteinExistence type="predicted"/>
<name>A0A139N5X0_STRGN</name>
<evidence type="ECO:0000313" key="2">
    <source>
        <dbReference type="Proteomes" id="UP000070096"/>
    </source>
</evidence>
<evidence type="ECO:0000313" key="1">
    <source>
        <dbReference type="EMBL" id="KXT71322.1"/>
    </source>
</evidence>
<organism evidence="1 2">
    <name type="scientific">Streptococcus gordonii</name>
    <dbReference type="NCBI Taxonomy" id="1302"/>
    <lineage>
        <taxon>Bacteria</taxon>
        <taxon>Bacillati</taxon>
        <taxon>Bacillota</taxon>
        <taxon>Bacilli</taxon>
        <taxon>Lactobacillales</taxon>
        <taxon>Streptococcaceae</taxon>
        <taxon>Streptococcus</taxon>
    </lineage>
</organism>
<sequence>MFLLEDSSKDIWLSFSKDTTYSQVLQNLSEIYNCNITEIKYLVDNFVLELLDNGLIYEL</sequence>
<gene>
    <name evidence="1" type="ORF">SGODD07_01272</name>
</gene>
<dbReference type="EMBL" id="LQRC01000190">
    <property type="protein sequence ID" value="KXT71322.1"/>
    <property type="molecule type" value="Genomic_DNA"/>
</dbReference>
<reference evidence="1 2" key="1">
    <citation type="submission" date="2016-01" db="EMBL/GenBank/DDBJ databases">
        <title>Highly variable Streptococcus oralis are common among viridans streptococci isolated from primates.</title>
        <authorList>
            <person name="Denapaite D."/>
            <person name="Rieger M."/>
            <person name="Koendgen S."/>
            <person name="Brueckner R."/>
            <person name="Ochigava I."/>
            <person name="Kappeler P."/>
            <person name="Maetz-Rensing K."/>
            <person name="Leendertz F."/>
            <person name="Hakenbeck R."/>
        </authorList>
    </citation>
    <scope>NUCLEOTIDE SEQUENCE [LARGE SCALE GENOMIC DNA]</scope>
    <source>
        <strain evidence="1 2">DD07</strain>
    </source>
</reference>
<accession>A0A139N5X0</accession>
<evidence type="ECO:0008006" key="3">
    <source>
        <dbReference type="Google" id="ProtNLM"/>
    </source>
</evidence>
<dbReference type="PATRIC" id="fig|1302.21.peg.1425"/>
<dbReference type="AlphaFoldDB" id="A0A139N5X0"/>
<comment type="caution">
    <text evidence="1">The sequence shown here is derived from an EMBL/GenBank/DDBJ whole genome shotgun (WGS) entry which is preliminary data.</text>
</comment>
<dbReference type="Proteomes" id="UP000070096">
    <property type="component" value="Unassembled WGS sequence"/>
</dbReference>